<organism evidence="2 3">
    <name type="scientific">Corynespora cassiicola Philippines</name>
    <dbReference type="NCBI Taxonomy" id="1448308"/>
    <lineage>
        <taxon>Eukaryota</taxon>
        <taxon>Fungi</taxon>
        <taxon>Dikarya</taxon>
        <taxon>Ascomycota</taxon>
        <taxon>Pezizomycotina</taxon>
        <taxon>Dothideomycetes</taxon>
        <taxon>Pleosporomycetidae</taxon>
        <taxon>Pleosporales</taxon>
        <taxon>Corynesporascaceae</taxon>
        <taxon>Corynespora</taxon>
    </lineage>
</organism>
<protein>
    <submittedName>
        <fullName evidence="2">Uncharacterized protein</fullName>
    </submittedName>
</protein>
<dbReference type="EMBL" id="KZ678132">
    <property type="protein sequence ID" value="PSN69783.1"/>
    <property type="molecule type" value="Genomic_DNA"/>
</dbReference>
<evidence type="ECO:0000313" key="3">
    <source>
        <dbReference type="Proteomes" id="UP000240883"/>
    </source>
</evidence>
<dbReference type="OrthoDB" id="4156665at2759"/>
<name>A0A2T2NWK3_CORCC</name>
<sequence length="182" mass="21035">MEQTHQTHHTTPNPSSHMTLVERRKLRSASRNPAFGEKLSQMRLSIAPIVHIETGQPPPSFPSTLLSLFLLTEAELDAMAEYYSQTSLDSLAGNSYPQTMDWSRPFLDKVPHLPDSCRLTDFERLRVKMRMFARFIGMRGAETPGWECERQIEILKAKIEQQILEEERAEQRKFCGGPFMRR</sequence>
<gene>
    <name evidence="2" type="ORF">BS50DRAFT_296281</name>
</gene>
<evidence type="ECO:0000313" key="2">
    <source>
        <dbReference type="EMBL" id="PSN69783.1"/>
    </source>
</evidence>
<accession>A0A2T2NWK3</accession>
<evidence type="ECO:0000256" key="1">
    <source>
        <dbReference type="SAM" id="MobiDB-lite"/>
    </source>
</evidence>
<proteinExistence type="predicted"/>
<dbReference type="AlphaFoldDB" id="A0A2T2NWK3"/>
<reference evidence="2 3" key="1">
    <citation type="journal article" date="2018" name="Front. Microbiol.">
        <title>Genome-Wide Analysis of Corynespora cassiicola Leaf Fall Disease Putative Effectors.</title>
        <authorList>
            <person name="Lopez D."/>
            <person name="Ribeiro S."/>
            <person name="Label P."/>
            <person name="Fumanal B."/>
            <person name="Venisse J.S."/>
            <person name="Kohler A."/>
            <person name="de Oliveira R.R."/>
            <person name="Labutti K."/>
            <person name="Lipzen A."/>
            <person name="Lail K."/>
            <person name="Bauer D."/>
            <person name="Ohm R.A."/>
            <person name="Barry K.W."/>
            <person name="Spatafora J."/>
            <person name="Grigoriev I.V."/>
            <person name="Martin F.M."/>
            <person name="Pujade-Renaud V."/>
        </authorList>
    </citation>
    <scope>NUCLEOTIDE SEQUENCE [LARGE SCALE GENOMIC DNA]</scope>
    <source>
        <strain evidence="2 3">Philippines</strain>
    </source>
</reference>
<dbReference type="Proteomes" id="UP000240883">
    <property type="component" value="Unassembled WGS sequence"/>
</dbReference>
<keyword evidence="3" id="KW-1185">Reference proteome</keyword>
<feature type="region of interest" description="Disordered" evidence="1">
    <location>
        <begin position="1"/>
        <end position="20"/>
    </location>
</feature>